<keyword evidence="1" id="KW-0472">Membrane</keyword>
<feature type="transmembrane region" description="Helical" evidence="1">
    <location>
        <begin position="222"/>
        <end position="248"/>
    </location>
</feature>
<dbReference type="AlphaFoldDB" id="A0A5M8P5C3"/>
<dbReference type="InterPro" id="IPR049458">
    <property type="entry name" value="EpsG-like"/>
</dbReference>
<sequence length="395" mass="46908">MKDKYYLFFIPFFCINPFGTISLMLLITLLYPVNEEYNLKIFLFLLALFMGLIQSTRTIQMWQPSDWVAYMPFFLEAGNMPFLQYMQSDYKEPCFRLINYVGYYIFNGNFLLFATLLVVIMYVSVYMAIYKFWKANFQDVRLLITAVVLFTFMTENLAMINNILRQQFATGLMTYVIAQKVVDNKMNWWLAGFACLTHTFMFFFIPILFIKPLYRIIRLKSVLQIMVVILLFGVFLRFVPFVTNILSFSDTLSYGFERLGRMETERNTGYMIGNSVTYINLIFFLFVTLKLNYWNKQTNKNLLFFTNFQLFLSIACVLLSFAPMLQTRLYSTRNFIFPFILPLLFYKNPFIHRFYSAAVILFFYARFFFTFDSIGYGMFFPPIKQIITGSILSFL</sequence>
<reference evidence="2 3" key="1">
    <citation type="submission" date="2019-03" db="EMBL/GenBank/DDBJ databases">
        <title>Single cell metagenomics reveals metabolic interactions within the superorganism composed of flagellate Streblomastix strix and complex community of Bacteroidetes bacteria on its surface.</title>
        <authorList>
            <person name="Treitli S.C."/>
            <person name="Kolisko M."/>
            <person name="Husnik F."/>
            <person name="Keeling P."/>
            <person name="Hampl V."/>
        </authorList>
    </citation>
    <scope>NUCLEOTIDE SEQUENCE [LARGE SCALE GENOMIC DNA]</scope>
    <source>
        <strain evidence="2">St1</strain>
    </source>
</reference>
<feature type="transmembrane region" description="Helical" evidence="1">
    <location>
        <begin position="353"/>
        <end position="371"/>
    </location>
</feature>
<feature type="transmembrane region" description="Helical" evidence="1">
    <location>
        <begin position="188"/>
        <end position="210"/>
    </location>
</feature>
<feature type="transmembrane region" description="Helical" evidence="1">
    <location>
        <begin position="268"/>
        <end position="289"/>
    </location>
</feature>
<proteinExistence type="predicted"/>
<evidence type="ECO:0000313" key="3">
    <source>
        <dbReference type="Proteomes" id="UP000324575"/>
    </source>
</evidence>
<gene>
    <name evidence="2" type="ORF">EZS26_000286</name>
</gene>
<comment type="caution">
    <text evidence="2">The sequence shown here is derived from an EMBL/GenBank/DDBJ whole genome shotgun (WGS) entry which is preliminary data.</text>
</comment>
<keyword evidence="1" id="KW-1133">Transmembrane helix</keyword>
<dbReference type="Proteomes" id="UP000324575">
    <property type="component" value="Unassembled WGS sequence"/>
</dbReference>
<dbReference type="Pfam" id="PF14897">
    <property type="entry name" value="EpsG"/>
    <property type="match status" value="1"/>
</dbReference>
<feature type="transmembrane region" description="Helical" evidence="1">
    <location>
        <begin position="142"/>
        <end position="164"/>
    </location>
</feature>
<protein>
    <recommendedName>
        <fullName evidence="4">EpsG family protein</fullName>
    </recommendedName>
</protein>
<feature type="transmembrane region" description="Helical" evidence="1">
    <location>
        <begin position="7"/>
        <end position="31"/>
    </location>
</feature>
<feature type="transmembrane region" description="Helical" evidence="1">
    <location>
        <begin position="301"/>
        <end position="322"/>
    </location>
</feature>
<evidence type="ECO:0008006" key="4">
    <source>
        <dbReference type="Google" id="ProtNLM"/>
    </source>
</evidence>
<dbReference type="EMBL" id="SNRX01000001">
    <property type="protein sequence ID" value="KAA6303735.1"/>
    <property type="molecule type" value="Genomic_DNA"/>
</dbReference>
<feature type="transmembrane region" description="Helical" evidence="1">
    <location>
        <begin position="37"/>
        <end position="55"/>
    </location>
</feature>
<evidence type="ECO:0000256" key="1">
    <source>
        <dbReference type="SAM" id="Phobius"/>
    </source>
</evidence>
<evidence type="ECO:0000313" key="2">
    <source>
        <dbReference type="EMBL" id="KAA6303735.1"/>
    </source>
</evidence>
<organism evidence="2 3">
    <name type="scientific">Candidatus Ordinivivax streblomastigis</name>
    <dbReference type="NCBI Taxonomy" id="2540710"/>
    <lineage>
        <taxon>Bacteria</taxon>
        <taxon>Pseudomonadati</taxon>
        <taxon>Bacteroidota</taxon>
        <taxon>Bacteroidia</taxon>
        <taxon>Bacteroidales</taxon>
        <taxon>Candidatus Ordinivivax</taxon>
    </lineage>
</organism>
<feature type="transmembrane region" description="Helical" evidence="1">
    <location>
        <begin position="106"/>
        <end position="130"/>
    </location>
</feature>
<name>A0A5M8P5C3_9BACT</name>
<keyword evidence="1" id="KW-0812">Transmembrane</keyword>
<accession>A0A5M8P5C3</accession>